<reference evidence="1 2" key="1">
    <citation type="submission" date="2021-03" db="EMBL/GenBank/DDBJ databases">
        <authorList>
            <person name="Thompson D.W."/>
            <person name="Brown H.M.F."/>
            <person name="Thompson S.D."/>
            <person name="Grose J.H."/>
        </authorList>
    </citation>
    <scope>NUCLEOTIDE SEQUENCE [LARGE SCALE GENOMIC DNA]</scope>
</reference>
<dbReference type="Proteomes" id="UP000827415">
    <property type="component" value="Segment"/>
</dbReference>
<organism evidence="1 2">
    <name type="scientific">Hafnia phage vB_HpaM_Zyzzx</name>
    <dbReference type="NCBI Taxonomy" id="2836109"/>
    <lineage>
        <taxon>Viruses</taxon>
        <taxon>Duplodnaviria</taxon>
        <taxon>Heunggongvirae</taxon>
        <taxon>Uroviricota</taxon>
        <taxon>Caudoviricetes</taxon>
        <taxon>Andersonviridae</taxon>
        <taxon>Andersonviridae incertae sedis</taxon>
        <taxon>Daniellevirus</taxon>
        <taxon>Daniellevirus Zyzzx</taxon>
    </lineage>
</organism>
<accession>A0AAE7W9G0</accession>
<proteinExistence type="predicted"/>
<evidence type="ECO:0000313" key="1">
    <source>
        <dbReference type="EMBL" id="QYA57275.1"/>
    </source>
</evidence>
<keyword evidence="2" id="KW-1185">Reference proteome</keyword>
<evidence type="ECO:0000313" key="2">
    <source>
        <dbReference type="Proteomes" id="UP000827415"/>
    </source>
</evidence>
<protein>
    <submittedName>
        <fullName evidence="1">Uncharacterized protein</fullName>
    </submittedName>
</protein>
<gene>
    <name evidence="1" type="ORF">ZYZZX_47</name>
</gene>
<dbReference type="EMBL" id="MW749004">
    <property type="protein sequence ID" value="QYA57275.1"/>
    <property type="molecule type" value="Genomic_DNA"/>
</dbReference>
<sequence length="51" mass="6104">MEDNFYLTYEKICKEWFPNGLPENAKVHVERFAFELYLAGVEYVIKEVSKD</sequence>
<name>A0AAE7W9G0_9CAUD</name>